<evidence type="ECO:0000313" key="4">
    <source>
        <dbReference type="Proteomes" id="UP000000600"/>
    </source>
</evidence>
<feature type="region of interest" description="Disordered" evidence="2">
    <location>
        <begin position="205"/>
        <end position="247"/>
    </location>
</feature>
<feature type="compositionally biased region" description="Polar residues" evidence="2">
    <location>
        <begin position="215"/>
        <end position="229"/>
    </location>
</feature>
<feature type="region of interest" description="Disordered" evidence="2">
    <location>
        <begin position="133"/>
        <end position="152"/>
    </location>
</feature>
<dbReference type="KEGG" id="ptm:GSPATT00005031001"/>
<sequence>MNINEQLLQMVTDVSVQKVMQICSALGQEPVVTREQSTQEILNTLKLHIYILLELVSQNKSLEYDELEKAVQKAEAEIRSHVRVSKLAQLQLEQQMKLYADNLQEKIEQLELEKQQIEQDRKATTLQLNFLSSKEIEKKPSNPSQQREGSPNIIKKSYIMGNQIYHRQHQSNLITYQDQQIPNKNTSQEPINRERRSANTQHISYIPGKGLPLKNNVSHQNNTIHNPPSNRKDDRNKSQQSQERVIDKSQSLLKSQNSYSYIKMYNIQKLIINKNQNDNTKQATQLTQQTKSKTIHGVCNNILDESHYKKK</sequence>
<dbReference type="AlphaFoldDB" id="A0BJE1"/>
<dbReference type="OrthoDB" id="295152at2759"/>
<evidence type="ECO:0008006" key="5">
    <source>
        <dbReference type="Google" id="ProtNLM"/>
    </source>
</evidence>
<dbReference type="EMBL" id="CT867997">
    <property type="protein sequence ID" value="CAK58658.1"/>
    <property type="molecule type" value="Genomic_DNA"/>
</dbReference>
<dbReference type="OMA" id="NTIHNPP"/>
<dbReference type="HOGENOM" id="CLU_1024723_0_0_1"/>
<dbReference type="RefSeq" id="XP_001426056.1">
    <property type="nucleotide sequence ID" value="XM_001426019.2"/>
</dbReference>
<evidence type="ECO:0000313" key="3">
    <source>
        <dbReference type="EMBL" id="CAK58658.1"/>
    </source>
</evidence>
<dbReference type="GeneID" id="5011840"/>
<gene>
    <name evidence="3" type="ORF">GSPATT00005031001</name>
</gene>
<feature type="coiled-coil region" evidence="1">
    <location>
        <begin position="57"/>
        <end position="127"/>
    </location>
</feature>
<evidence type="ECO:0000256" key="1">
    <source>
        <dbReference type="SAM" id="Coils"/>
    </source>
</evidence>
<dbReference type="InParanoid" id="A0BJE1"/>
<keyword evidence="4" id="KW-1185">Reference proteome</keyword>
<proteinExistence type="predicted"/>
<keyword evidence="1" id="KW-0175">Coiled coil</keyword>
<dbReference type="Proteomes" id="UP000000600">
    <property type="component" value="Unassembled WGS sequence"/>
</dbReference>
<evidence type="ECO:0000256" key="2">
    <source>
        <dbReference type="SAM" id="MobiDB-lite"/>
    </source>
</evidence>
<organism evidence="3 4">
    <name type="scientific">Paramecium tetraurelia</name>
    <dbReference type="NCBI Taxonomy" id="5888"/>
    <lineage>
        <taxon>Eukaryota</taxon>
        <taxon>Sar</taxon>
        <taxon>Alveolata</taxon>
        <taxon>Ciliophora</taxon>
        <taxon>Intramacronucleata</taxon>
        <taxon>Oligohymenophorea</taxon>
        <taxon>Peniculida</taxon>
        <taxon>Parameciidae</taxon>
        <taxon>Paramecium</taxon>
    </lineage>
</organism>
<reference evidence="3 4" key="1">
    <citation type="journal article" date="2006" name="Nature">
        <title>Global trends of whole-genome duplications revealed by the ciliate Paramecium tetraurelia.</title>
        <authorList>
            <consortium name="Genoscope"/>
            <person name="Aury J.-M."/>
            <person name="Jaillon O."/>
            <person name="Duret L."/>
            <person name="Noel B."/>
            <person name="Jubin C."/>
            <person name="Porcel B.M."/>
            <person name="Segurens B."/>
            <person name="Daubin V."/>
            <person name="Anthouard V."/>
            <person name="Aiach N."/>
            <person name="Arnaiz O."/>
            <person name="Billaut A."/>
            <person name="Beisson J."/>
            <person name="Blanc I."/>
            <person name="Bouhouche K."/>
            <person name="Camara F."/>
            <person name="Duharcourt S."/>
            <person name="Guigo R."/>
            <person name="Gogendeau D."/>
            <person name="Katinka M."/>
            <person name="Keller A.-M."/>
            <person name="Kissmehl R."/>
            <person name="Klotz C."/>
            <person name="Koll F."/>
            <person name="Le Moue A."/>
            <person name="Lepere C."/>
            <person name="Malinsky S."/>
            <person name="Nowacki M."/>
            <person name="Nowak J.K."/>
            <person name="Plattner H."/>
            <person name="Poulain J."/>
            <person name="Ruiz F."/>
            <person name="Serrano V."/>
            <person name="Zagulski M."/>
            <person name="Dessen P."/>
            <person name="Betermier M."/>
            <person name="Weissenbach J."/>
            <person name="Scarpelli C."/>
            <person name="Schachter V."/>
            <person name="Sperling L."/>
            <person name="Meyer E."/>
            <person name="Cohen J."/>
            <person name="Wincker P."/>
        </authorList>
    </citation>
    <scope>NUCLEOTIDE SEQUENCE [LARGE SCALE GENOMIC DNA]</scope>
    <source>
        <strain evidence="3 4">Stock d4-2</strain>
    </source>
</reference>
<protein>
    <recommendedName>
        <fullName evidence="5">Cilium assembly protein DZIP1 N-terminal domain-containing protein</fullName>
    </recommendedName>
</protein>
<name>A0BJE1_PARTE</name>
<feature type="compositionally biased region" description="Polar residues" evidence="2">
    <location>
        <begin position="238"/>
        <end position="247"/>
    </location>
</feature>
<accession>A0BJE1</accession>